<name>A0A9P5YZ97_9AGAR</name>
<dbReference type="EMBL" id="MU155246">
    <property type="protein sequence ID" value="KAF9477941.1"/>
    <property type="molecule type" value="Genomic_DNA"/>
</dbReference>
<dbReference type="Proteomes" id="UP000807469">
    <property type="component" value="Unassembled WGS sequence"/>
</dbReference>
<protein>
    <submittedName>
        <fullName evidence="1">Uncharacterized protein</fullName>
    </submittedName>
</protein>
<accession>A0A9P5YZ97</accession>
<dbReference type="AlphaFoldDB" id="A0A9P5YZ97"/>
<organism evidence="1 2">
    <name type="scientific">Pholiota conissans</name>
    <dbReference type="NCBI Taxonomy" id="109636"/>
    <lineage>
        <taxon>Eukaryota</taxon>
        <taxon>Fungi</taxon>
        <taxon>Dikarya</taxon>
        <taxon>Basidiomycota</taxon>
        <taxon>Agaricomycotina</taxon>
        <taxon>Agaricomycetes</taxon>
        <taxon>Agaricomycetidae</taxon>
        <taxon>Agaricales</taxon>
        <taxon>Agaricineae</taxon>
        <taxon>Strophariaceae</taxon>
        <taxon>Pholiota</taxon>
    </lineage>
</organism>
<sequence>MSLSPLTARLAAALAGTANANYNEGARWSRAVAVSPGTMPSMTIRIQHVERPIVVFPAAMGDSIRVTDVLNAVYNALRFAAYEALGVRHHCPGHVDLSREADDVVLDEAATADAIRRKFPRGAWWGGLYESTNERDVWMLEVCAVKRGHQWS</sequence>
<dbReference type="OrthoDB" id="3172906at2759"/>
<keyword evidence="2" id="KW-1185">Reference proteome</keyword>
<gene>
    <name evidence="1" type="ORF">BDN70DRAFT_880555</name>
</gene>
<proteinExistence type="predicted"/>
<reference evidence="1" key="1">
    <citation type="submission" date="2020-11" db="EMBL/GenBank/DDBJ databases">
        <authorList>
            <consortium name="DOE Joint Genome Institute"/>
            <person name="Ahrendt S."/>
            <person name="Riley R."/>
            <person name="Andreopoulos W."/>
            <person name="Labutti K."/>
            <person name="Pangilinan J."/>
            <person name="Ruiz-Duenas F.J."/>
            <person name="Barrasa J.M."/>
            <person name="Sanchez-Garcia M."/>
            <person name="Camarero S."/>
            <person name="Miyauchi S."/>
            <person name="Serrano A."/>
            <person name="Linde D."/>
            <person name="Babiker R."/>
            <person name="Drula E."/>
            <person name="Ayuso-Fernandez I."/>
            <person name="Pacheco R."/>
            <person name="Padilla G."/>
            <person name="Ferreira P."/>
            <person name="Barriuso J."/>
            <person name="Kellner H."/>
            <person name="Castanera R."/>
            <person name="Alfaro M."/>
            <person name="Ramirez L."/>
            <person name="Pisabarro A.G."/>
            <person name="Kuo A."/>
            <person name="Tritt A."/>
            <person name="Lipzen A."/>
            <person name="He G."/>
            <person name="Yan M."/>
            <person name="Ng V."/>
            <person name="Cullen D."/>
            <person name="Martin F."/>
            <person name="Rosso M.-N."/>
            <person name="Henrissat B."/>
            <person name="Hibbett D."/>
            <person name="Martinez A.T."/>
            <person name="Grigoriev I.V."/>
        </authorList>
    </citation>
    <scope>NUCLEOTIDE SEQUENCE</scope>
    <source>
        <strain evidence="1">CIRM-BRFM 674</strain>
    </source>
</reference>
<evidence type="ECO:0000313" key="1">
    <source>
        <dbReference type="EMBL" id="KAF9477941.1"/>
    </source>
</evidence>
<evidence type="ECO:0000313" key="2">
    <source>
        <dbReference type="Proteomes" id="UP000807469"/>
    </source>
</evidence>
<comment type="caution">
    <text evidence="1">The sequence shown here is derived from an EMBL/GenBank/DDBJ whole genome shotgun (WGS) entry which is preliminary data.</text>
</comment>